<feature type="transmembrane region" description="Helical" evidence="1">
    <location>
        <begin position="193"/>
        <end position="217"/>
    </location>
</feature>
<name>A0A1H0XIC3_9LACT</name>
<evidence type="ECO:0000313" key="3">
    <source>
        <dbReference type="Proteomes" id="UP000199481"/>
    </source>
</evidence>
<reference evidence="3" key="1">
    <citation type="submission" date="2016-10" db="EMBL/GenBank/DDBJ databases">
        <authorList>
            <person name="Varghese N."/>
            <person name="Submissions S."/>
        </authorList>
    </citation>
    <scope>NUCLEOTIDE SEQUENCE [LARGE SCALE GENOMIC DNA]</scope>
    <source>
        <strain evidence="3">MPL-11</strain>
    </source>
</reference>
<keyword evidence="1" id="KW-1133">Transmembrane helix</keyword>
<feature type="transmembrane region" description="Helical" evidence="1">
    <location>
        <begin position="120"/>
        <end position="148"/>
    </location>
</feature>
<organism evidence="2 3">
    <name type="scientific">Carnobacterium viridans</name>
    <dbReference type="NCBI Taxonomy" id="174587"/>
    <lineage>
        <taxon>Bacteria</taxon>
        <taxon>Bacillati</taxon>
        <taxon>Bacillota</taxon>
        <taxon>Bacilli</taxon>
        <taxon>Lactobacillales</taxon>
        <taxon>Carnobacteriaceae</taxon>
        <taxon>Carnobacterium</taxon>
    </lineage>
</organism>
<sequence>MERYKSRKELKAEVKEVLRGRWKEAILLSAIPIILTIIGVAITLLSYSFIQQRIGLFSDIGTNINRYESSYTEDFWSTIFGALSTFIAIGISYTFLDWLRNPTMRIEPVKQAFQIFTKKYFLGTFLIYIFTGFFTLLWAFLFIVPGIIKTISYSQAYFIYKDQKILTENGKVSALDCITESRKMMDGHKWEYFVLQLSFIGWGILSILSLGIGFLWLKPYVYCIYAAFYNNLTENSHFDESLDDF</sequence>
<accession>A0A1H0XIC3</accession>
<keyword evidence="1" id="KW-0472">Membrane</keyword>
<evidence type="ECO:0000313" key="2">
    <source>
        <dbReference type="EMBL" id="SDQ02585.1"/>
    </source>
</evidence>
<evidence type="ECO:0000256" key="1">
    <source>
        <dbReference type="SAM" id="Phobius"/>
    </source>
</evidence>
<feature type="transmembrane region" description="Helical" evidence="1">
    <location>
        <begin position="75"/>
        <end position="99"/>
    </location>
</feature>
<gene>
    <name evidence="2" type="ORF">SAMN04487752_0098</name>
</gene>
<proteinExistence type="predicted"/>
<dbReference type="OrthoDB" id="9784844at2"/>
<feature type="transmembrane region" description="Helical" evidence="1">
    <location>
        <begin position="25"/>
        <end position="50"/>
    </location>
</feature>
<dbReference type="PANTHER" id="PTHR40076">
    <property type="entry name" value="MEMBRANE PROTEIN-RELATED"/>
    <property type="match status" value="1"/>
</dbReference>
<protein>
    <submittedName>
        <fullName evidence="2">Uncharacterized membrane protein</fullName>
    </submittedName>
</protein>
<dbReference type="EMBL" id="FNJW01000003">
    <property type="protein sequence ID" value="SDQ02585.1"/>
    <property type="molecule type" value="Genomic_DNA"/>
</dbReference>
<keyword evidence="1" id="KW-0812">Transmembrane</keyword>
<dbReference type="AlphaFoldDB" id="A0A1H0XIC3"/>
<dbReference type="PANTHER" id="PTHR40076:SF1">
    <property type="entry name" value="MEMBRANE PROTEIN"/>
    <property type="match status" value="1"/>
</dbReference>
<dbReference type="InterPro" id="IPR010380">
    <property type="entry name" value="DUF975"/>
</dbReference>
<dbReference type="RefSeq" id="WP_034536266.1">
    <property type="nucleotide sequence ID" value="NZ_CP084918.1"/>
</dbReference>
<dbReference type="Pfam" id="PF06161">
    <property type="entry name" value="DUF975"/>
    <property type="match status" value="2"/>
</dbReference>
<keyword evidence="3" id="KW-1185">Reference proteome</keyword>
<dbReference type="Proteomes" id="UP000199481">
    <property type="component" value="Unassembled WGS sequence"/>
</dbReference>